<dbReference type="PANTHER" id="PTHR38011:SF2">
    <property type="entry name" value="BIFUNCTIONAL DEAMINASE-REDUCTASE DOMAIN PROTEIN"/>
    <property type="match status" value="1"/>
</dbReference>
<dbReference type="EMBL" id="JADOUA010000001">
    <property type="protein sequence ID" value="MBG6090333.1"/>
    <property type="molecule type" value="Genomic_DNA"/>
</dbReference>
<evidence type="ECO:0000259" key="1">
    <source>
        <dbReference type="Pfam" id="PF01872"/>
    </source>
</evidence>
<dbReference type="Pfam" id="PF01872">
    <property type="entry name" value="RibD_C"/>
    <property type="match status" value="1"/>
</dbReference>
<protein>
    <submittedName>
        <fullName evidence="2">Dihydrofolate reductase</fullName>
    </submittedName>
</protein>
<reference evidence="2" key="1">
    <citation type="submission" date="2020-11" db="EMBL/GenBank/DDBJ databases">
        <title>Sequencing the genomes of 1000 actinobacteria strains.</title>
        <authorList>
            <person name="Klenk H.-P."/>
        </authorList>
    </citation>
    <scope>NUCLEOTIDE SEQUENCE</scope>
    <source>
        <strain evidence="2">DSM 43175</strain>
    </source>
</reference>
<dbReference type="PANTHER" id="PTHR38011">
    <property type="entry name" value="DIHYDROFOLATE REDUCTASE FAMILY PROTEIN (AFU_ORTHOLOGUE AFUA_8G06820)"/>
    <property type="match status" value="1"/>
</dbReference>
<keyword evidence="3" id="KW-1185">Reference proteome</keyword>
<gene>
    <name evidence="2" type="ORF">IW256_004446</name>
</gene>
<sequence length="203" mass="21502">MKLTVTTFVTLDGVMQGPGGPTEDTDGGFGLGGWLVPYFDEETGAFITDIFDRVGAFLLGRRTYEIFASHWPHVTDPSDPVASKLNSLPKYVASRTLDTVDWAGAALIEGDVPDAVRRLKDAPGEGELQVHGSAGLIQTLLAEDLVDEFNLLVFPVVLGTGKRLFGAGTAPAALSLSSARATGSGVVLHTYRRAGELKQGTIE</sequence>
<dbReference type="Proteomes" id="UP000614047">
    <property type="component" value="Unassembled WGS sequence"/>
</dbReference>
<dbReference type="InterPro" id="IPR002734">
    <property type="entry name" value="RibDG_C"/>
</dbReference>
<accession>A0A931GK12</accession>
<dbReference type="Gene3D" id="3.40.430.10">
    <property type="entry name" value="Dihydrofolate Reductase, subunit A"/>
    <property type="match status" value="1"/>
</dbReference>
<evidence type="ECO:0000313" key="2">
    <source>
        <dbReference type="EMBL" id="MBG6090333.1"/>
    </source>
</evidence>
<dbReference type="InterPro" id="IPR024072">
    <property type="entry name" value="DHFR-like_dom_sf"/>
</dbReference>
<organism evidence="2 3">
    <name type="scientific">Actinomadura viridis</name>
    <dbReference type="NCBI Taxonomy" id="58110"/>
    <lineage>
        <taxon>Bacteria</taxon>
        <taxon>Bacillati</taxon>
        <taxon>Actinomycetota</taxon>
        <taxon>Actinomycetes</taxon>
        <taxon>Streptosporangiales</taxon>
        <taxon>Thermomonosporaceae</taxon>
        <taxon>Actinomadura</taxon>
    </lineage>
</organism>
<feature type="domain" description="Bacterial bifunctional deaminase-reductase C-terminal" evidence="1">
    <location>
        <begin position="2"/>
        <end position="188"/>
    </location>
</feature>
<dbReference type="RefSeq" id="WP_197012806.1">
    <property type="nucleotide sequence ID" value="NZ_BAABES010000028.1"/>
</dbReference>
<name>A0A931GK12_9ACTN</name>
<comment type="caution">
    <text evidence="2">The sequence shown here is derived from an EMBL/GenBank/DDBJ whole genome shotgun (WGS) entry which is preliminary data.</text>
</comment>
<dbReference type="GO" id="GO:0009231">
    <property type="term" value="P:riboflavin biosynthetic process"/>
    <property type="evidence" value="ECO:0007669"/>
    <property type="project" value="InterPro"/>
</dbReference>
<proteinExistence type="predicted"/>
<dbReference type="GO" id="GO:0008703">
    <property type="term" value="F:5-amino-6-(5-phosphoribosylamino)uracil reductase activity"/>
    <property type="evidence" value="ECO:0007669"/>
    <property type="project" value="InterPro"/>
</dbReference>
<dbReference type="InterPro" id="IPR050765">
    <property type="entry name" value="Riboflavin_Biosynth_HTPR"/>
</dbReference>
<dbReference type="AlphaFoldDB" id="A0A931GK12"/>
<evidence type="ECO:0000313" key="3">
    <source>
        <dbReference type="Proteomes" id="UP000614047"/>
    </source>
</evidence>
<dbReference type="SUPFAM" id="SSF53597">
    <property type="entry name" value="Dihydrofolate reductase-like"/>
    <property type="match status" value="1"/>
</dbReference>